<feature type="transmembrane region" description="Helical" evidence="1">
    <location>
        <begin position="50"/>
        <end position="67"/>
    </location>
</feature>
<evidence type="ECO:0000256" key="1">
    <source>
        <dbReference type="SAM" id="Phobius"/>
    </source>
</evidence>
<keyword evidence="1" id="KW-0472">Membrane</keyword>
<feature type="transmembrane region" description="Helical" evidence="1">
    <location>
        <begin position="123"/>
        <end position="143"/>
    </location>
</feature>
<accession>A0A0D8BYI1</accession>
<comment type="caution">
    <text evidence="2">The sequence shown here is derived from an EMBL/GenBank/DDBJ whole genome shotgun (WGS) entry which is preliminary data.</text>
</comment>
<organism evidence="2 3">
    <name type="scientific">Geobacillus kaustophilus</name>
    <dbReference type="NCBI Taxonomy" id="1462"/>
    <lineage>
        <taxon>Bacteria</taxon>
        <taxon>Bacillati</taxon>
        <taxon>Bacillota</taxon>
        <taxon>Bacilli</taxon>
        <taxon>Bacillales</taxon>
        <taxon>Anoxybacillaceae</taxon>
        <taxon>Geobacillus</taxon>
        <taxon>Geobacillus thermoleovorans group</taxon>
    </lineage>
</organism>
<feature type="transmembrane region" description="Helical" evidence="1">
    <location>
        <begin position="150"/>
        <end position="170"/>
    </location>
</feature>
<sequence length="171" mass="19867">MNRQRRETIIQEIEYWKRSRLLPEHYCDYLLALYTEGDARSHGRRWRSSLAAGLCLLLPAVALVIYFTELSFVLQTLLFALFLAACLFFCWRWRNKRELLHFPLIGSAWILLVASIFEVDRYFPRQTGALVAVVLGNCVLWFVVGRLLHLRYFSLAAVSGALLAAAVAWWR</sequence>
<dbReference type="Proteomes" id="UP000032522">
    <property type="component" value="Unassembled WGS sequence"/>
</dbReference>
<gene>
    <name evidence="2" type="ORF">LG52_517</name>
</gene>
<evidence type="ECO:0000313" key="2">
    <source>
        <dbReference type="EMBL" id="KJE29059.1"/>
    </source>
</evidence>
<proteinExistence type="predicted"/>
<protein>
    <submittedName>
        <fullName evidence="2">Putative membrane protein</fullName>
    </submittedName>
</protein>
<reference evidence="2 3" key="1">
    <citation type="submission" date="2015-01" db="EMBL/GenBank/DDBJ databases">
        <authorList>
            <person name="Filippidou S."/>
            <person name="Jeanneret N."/>
            <person name="Russel-Delif L."/>
            <person name="Junier T."/>
            <person name="Wunderlin T."/>
            <person name="Molina V."/>
            <person name="Johnson S.L."/>
            <person name="Davenport K.W."/>
            <person name="Chain P.S."/>
            <person name="Dorador C."/>
            <person name="Junier P."/>
        </authorList>
    </citation>
    <scope>NUCLEOTIDE SEQUENCE [LARGE SCALE GENOMIC DNA]</scope>
    <source>
        <strain evidence="2 3">Et7/4</strain>
    </source>
</reference>
<dbReference type="PATRIC" id="fig|1462.6.peg.650"/>
<feature type="transmembrane region" description="Helical" evidence="1">
    <location>
        <begin position="73"/>
        <end position="92"/>
    </location>
</feature>
<dbReference type="AlphaFoldDB" id="A0A0D8BYI1"/>
<evidence type="ECO:0000313" key="3">
    <source>
        <dbReference type="Proteomes" id="UP000032522"/>
    </source>
</evidence>
<keyword evidence="1" id="KW-1133">Transmembrane helix</keyword>
<dbReference type="RefSeq" id="WP_044730804.1">
    <property type="nucleotide sequence ID" value="NZ_JYBP01000003.1"/>
</dbReference>
<keyword evidence="1" id="KW-0812">Transmembrane</keyword>
<dbReference type="EMBL" id="JYBP01000003">
    <property type="protein sequence ID" value="KJE29059.1"/>
    <property type="molecule type" value="Genomic_DNA"/>
</dbReference>
<dbReference type="OrthoDB" id="2380880at2"/>
<name>A0A0D8BYI1_GEOKU</name>
<feature type="transmembrane region" description="Helical" evidence="1">
    <location>
        <begin position="99"/>
        <end position="117"/>
    </location>
</feature>